<dbReference type="EMBL" id="JAOECG010000002">
    <property type="protein sequence ID" value="MDG9785850.1"/>
    <property type="molecule type" value="Genomic_DNA"/>
</dbReference>
<proteinExistence type="predicted"/>
<protein>
    <submittedName>
        <fullName evidence="1">Uncharacterized protein</fullName>
    </submittedName>
</protein>
<comment type="caution">
    <text evidence="1">The sequence shown here is derived from an EMBL/GenBank/DDBJ whole genome shotgun (WGS) entry which is preliminary data.</text>
</comment>
<accession>A0AAW6RQM3</accession>
<dbReference type="RefSeq" id="WP_130235248.1">
    <property type="nucleotide sequence ID" value="NZ_JAOECG010000002.1"/>
</dbReference>
<organism evidence="1 2">
    <name type="scientific">Acinetobacter johnsonii</name>
    <dbReference type="NCBI Taxonomy" id="40214"/>
    <lineage>
        <taxon>Bacteria</taxon>
        <taxon>Pseudomonadati</taxon>
        <taxon>Pseudomonadota</taxon>
        <taxon>Gammaproteobacteria</taxon>
        <taxon>Moraxellales</taxon>
        <taxon>Moraxellaceae</taxon>
        <taxon>Acinetobacter</taxon>
    </lineage>
</organism>
<gene>
    <name evidence="1" type="ORF">N7566_02335</name>
</gene>
<dbReference type="Proteomes" id="UP001157887">
    <property type="component" value="Unassembled WGS sequence"/>
</dbReference>
<reference evidence="1" key="1">
    <citation type="submission" date="2022-09" db="EMBL/GenBank/DDBJ databases">
        <title>Intensive care unit water sources are persistently colonized with multi-drug resistant bacteria and are the site of extensive horizontal gene transfer of antibiotic resistance genes.</title>
        <authorList>
            <person name="Diorio-Toth L."/>
        </authorList>
    </citation>
    <scope>NUCLEOTIDE SEQUENCE</scope>
    <source>
        <strain evidence="1">GD04065</strain>
    </source>
</reference>
<evidence type="ECO:0000313" key="1">
    <source>
        <dbReference type="EMBL" id="MDG9785850.1"/>
    </source>
</evidence>
<dbReference type="AlphaFoldDB" id="A0AAW6RQM3"/>
<name>A0AAW6RQM3_ACIJO</name>
<evidence type="ECO:0000313" key="2">
    <source>
        <dbReference type="Proteomes" id="UP001157887"/>
    </source>
</evidence>
<sequence>MSLDKEIEVIGSELIKVSLDGNSATRLLVGNLVNFLASKNIINRDEYLEYVKETRDFLSNGAELDDEAKIDMIKTTFDLHINDFQKPE</sequence>